<comment type="caution">
    <text evidence="1">The sequence shown here is derived from an EMBL/GenBank/DDBJ whole genome shotgun (WGS) entry which is preliminary data.</text>
</comment>
<evidence type="ECO:0000313" key="2">
    <source>
        <dbReference type="Proteomes" id="UP001144471"/>
    </source>
</evidence>
<gene>
    <name evidence="1" type="ORF">PM10SUCC1_26510</name>
</gene>
<dbReference type="AlphaFoldDB" id="A0A9W6LP21"/>
<dbReference type="Gene3D" id="2.40.160.60">
    <property type="entry name" value="Outer membrane protein transport protein (OMPP1/FadL/TodX)"/>
    <property type="match status" value="1"/>
</dbReference>
<sequence>MTGANYAVTGADEDTYSDIEFALDSFMLGTGLKCRENDTTTWVVSVSHYWYSAADGTDYSDTPALGEEDTVRYNKEVTAFGVSLTKRF</sequence>
<protein>
    <submittedName>
        <fullName evidence="1">Uncharacterized protein</fullName>
    </submittedName>
</protein>
<reference evidence="1" key="1">
    <citation type="submission" date="2022-12" db="EMBL/GenBank/DDBJ databases">
        <title>Reference genome sequencing for broad-spectrum identification of bacterial and archaeal isolates by mass spectrometry.</title>
        <authorList>
            <person name="Sekiguchi Y."/>
            <person name="Tourlousse D.M."/>
        </authorList>
    </citation>
    <scope>NUCLEOTIDE SEQUENCE</scope>
    <source>
        <strain evidence="1">10succ1</strain>
    </source>
</reference>
<proteinExistence type="predicted"/>
<accession>A0A9W6LP21</accession>
<organism evidence="1 2">
    <name type="scientific">Propionigenium maris DSM 9537</name>
    <dbReference type="NCBI Taxonomy" id="1123000"/>
    <lineage>
        <taxon>Bacteria</taxon>
        <taxon>Fusobacteriati</taxon>
        <taxon>Fusobacteriota</taxon>
        <taxon>Fusobacteriia</taxon>
        <taxon>Fusobacteriales</taxon>
        <taxon>Fusobacteriaceae</taxon>
        <taxon>Propionigenium</taxon>
    </lineage>
</organism>
<keyword evidence="2" id="KW-1185">Reference proteome</keyword>
<dbReference type="Proteomes" id="UP001144471">
    <property type="component" value="Unassembled WGS sequence"/>
</dbReference>
<dbReference type="EMBL" id="BSDY01000013">
    <property type="protein sequence ID" value="GLI57137.1"/>
    <property type="molecule type" value="Genomic_DNA"/>
</dbReference>
<dbReference type="RefSeq" id="WP_281836604.1">
    <property type="nucleotide sequence ID" value="NZ_BSDY01000013.1"/>
</dbReference>
<evidence type="ECO:0000313" key="1">
    <source>
        <dbReference type="EMBL" id="GLI57137.1"/>
    </source>
</evidence>
<name>A0A9W6LP21_9FUSO</name>